<proteinExistence type="inferred from homology"/>
<comment type="similarity">
    <text evidence="2">Belongs to the AIM9 family.</text>
</comment>
<dbReference type="EMBL" id="JAACJO010000009">
    <property type="protein sequence ID" value="KAF5353961.1"/>
    <property type="molecule type" value="Genomic_DNA"/>
</dbReference>
<dbReference type="AlphaFoldDB" id="A0A8H5D5G8"/>
<evidence type="ECO:0000256" key="5">
    <source>
        <dbReference type="ARBA" id="ARBA00023128"/>
    </source>
</evidence>
<keyword evidence="5" id="KW-0496">Mitochondrion</keyword>
<keyword evidence="4" id="KW-0809">Transit peptide</keyword>
<name>A0A8H5D5G8_9AGAR</name>
<evidence type="ECO:0000256" key="4">
    <source>
        <dbReference type="ARBA" id="ARBA00022946"/>
    </source>
</evidence>
<evidence type="ECO:0000256" key="1">
    <source>
        <dbReference type="ARBA" id="ARBA00004173"/>
    </source>
</evidence>
<evidence type="ECO:0000256" key="6">
    <source>
        <dbReference type="ARBA" id="ARBA00031849"/>
    </source>
</evidence>
<dbReference type="GO" id="GO:0005739">
    <property type="term" value="C:mitochondrion"/>
    <property type="evidence" value="ECO:0007669"/>
    <property type="project" value="UniProtKB-SubCell"/>
</dbReference>
<feature type="domain" description="Aminoglycoside phosphotransferase" evidence="7">
    <location>
        <begin position="81"/>
        <end position="359"/>
    </location>
</feature>
<evidence type="ECO:0000256" key="3">
    <source>
        <dbReference type="ARBA" id="ARBA00016197"/>
    </source>
</evidence>
<organism evidence="8 9">
    <name type="scientific">Leucocoprinus leucothites</name>
    <dbReference type="NCBI Taxonomy" id="201217"/>
    <lineage>
        <taxon>Eukaryota</taxon>
        <taxon>Fungi</taxon>
        <taxon>Dikarya</taxon>
        <taxon>Basidiomycota</taxon>
        <taxon>Agaricomycotina</taxon>
        <taxon>Agaricomycetes</taxon>
        <taxon>Agaricomycetidae</taxon>
        <taxon>Agaricales</taxon>
        <taxon>Agaricineae</taxon>
        <taxon>Agaricaceae</taxon>
        <taxon>Leucocoprinus</taxon>
    </lineage>
</organism>
<dbReference type="InterPro" id="IPR051035">
    <property type="entry name" value="Mito_inheritance_9"/>
</dbReference>
<dbReference type="Pfam" id="PF01636">
    <property type="entry name" value="APH"/>
    <property type="match status" value="1"/>
</dbReference>
<sequence>MFRIISKSKASKFHAFTTRVPGMSRTVSSTTETDKYFRFTSGRWLWNEREQNEVRYTPFDPRELIRVSCKATGARSCTLFTKLEEGSYNKAFRLTLDDSINVIARIPCPLAGPSYLVTASEVATLQFTREVLKLPVPRVITWSGAAQDRTNNVGTDFIIMEEAPGVPLVKRWTQLPTADDVRPALQGILDLERKLESLRFSRIGSLYFKEDVRPDLRDVPLLSGDVDDATLRLAERYCIGPLIDRQWWRGDRAHMRLDRGPWPDTLSYFTAAAKNEQILIAQQSQKPTHYRRKPTHDFPTHSKLLSMYIDAAPHFLPTDDDLCAPTLWHPDLHLNNTFASSSGPGEIQSIIDWQHATVLPFFMSMSVPPALIYEGDKIDIHQPIPQLPANFEELTPDDQAVCRLELRLAYRQKWYQFRVSGDSRRKRGCSLPHLESLMMLPTYVTRAWADGILDLREALDQVRANWTTIAGPGVPCPIEFGSEEMMEHKKQMEAFQRYKAVIALMNSRLQCGGDGLVLDKDYSTSQKMIADVEKLWDENITGSPFPYRDGEYSFFLS</sequence>
<accession>A0A8H5D5G8</accession>
<comment type="caution">
    <text evidence="8">The sequence shown here is derived from an EMBL/GenBank/DDBJ whole genome shotgun (WGS) entry which is preliminary data.</text>
</comment>
<dbReference type="InterPro" id="IPR011009">
    <property type="entry name" value="Kinase-like_dom_sf"/>
</dbReference>
<dbReference type="PANTHER" id="PTHR36091">
    <property type="entry name" value="ALTERED INHERITANCE OF MITOCHONDRIA PROTEIN 9, MITOCHONDRIAL"/>
    <property type="match status" value="1"/>
</dbReference>
<keyword evidence="9" id="KW-1185">Reference proteome</keyword>
<evidence type="ECO:0000259" key="7">
    <source>
        <dbReference type="Pfam" id="PF01636"/>
    </source>
</evidence>
<dbReference type="OrthoDB" id="2831558at2759"/>
<dbReference type="PANTHER" id="PTHR36091:SF1">
    <property type="entry name" value="ALTERED INHERITANCE OF MITOCHONDRIA PROTEIN 9, MITOCHONDRIAL"/>
    <property type="match status" value="1"/>
</dbReference>
<gene>
    <name evidence="8" type="ORF">D9756_007032</name>
</gene>
<comment type="subcellular location">
    <subcellularLocation>
        <location evidence="1">Mitochondrion</location>
    </subcellularLocation>
</comment>
<protein>
    <recommendedName>
        <fullName evidence="3">Altered inheritance of mitochondria protein 9, mitochondrial</fullName>
    </recommendedName>
    <alternativeName>
        <fullName evidence="6">Found in mitochondrial proteome protein 29</fullName>
    </alternativeName>
</protein>
<dbReference type="Proteomes" id="UP000559027">
    <property type="component" value="Unassembled WGS sequence"/>
</dbReference>
<evidence type="ECO:0000313" key="8">
    <source>
        <dbReference type="EMBL" id="KAF5353961.1"/>
    </source>
</evidence>
<dbReference type="SUPFAM" id="SSF56112">
    <property type="entry name" value="Protein kinase-like (PK-like)"/>
    <property type="match status" value="1"/>
</dbReference>
<evidence type="ECO:0000256" key="2">
    <source>
        <dbReference type="ARBA" id="ARBA00005543"/>
    </source>
</evidence>
<dbReference type="InterPro" id="IPR002575">
    <property type="entry name" value="Aminoglycoside_PTrfase"/>
</dbReference>
<reference evidence="8 9" key="1">
    <citation type="journal article" date="2020" name="ISME J.">
        <title>Uncovering the hidden diversity of litter-decomposition mechanisms in mushroom-forming fungi.</title>
        <authorList>
            <person name="Floudas D."/>
            <person name="Bentzer J."/>
            <person name="Ahren D."/>
            <person name="Johansson T."/>
            <person name="Persson P."/>
            <person name="Tunlid A."/>
        </authorList>
    </citation>
    <scope>NUCLEOTIDE SEQUENCE [LARGE SCALE GENOMIC DNA]</scope>
    <source>
        <strain evidence="8 9">CBS 146.42</strain>
    </source>
</reference>
<evidence type="ECO:0000313" key="9">
    <source>
        <dbReference type="Proteomes" id="UP000559027"/>
    </source>
</evidence>